<protein>
    <submittedName>
        <fullName evidence="1">Uncharacterized protein</fullName>
    </submittedName>
</protein>
<dbReference type="Proteomes" id="UP000829447">
    <property type="component" value="Linkage Group LG1"/>
</dbReference>
<comment type="caution">
    <text evidence="1">The sequence shown here is derived from an EMBL/GenBank/DDBJ whole genome shotgun (WGS) entry which is preliminary data.</text>
</comment>
<organism evidence="1 2">
    <name type="scientific">Pangasianodon gigas</name>
    <name type="common">Mekong giant catfish</name>
    <name type="synonym">Pangasius gigas</name>
    <dbReference type="NCBI Taxonomy" id="30993"/>
    <lineage>
        <taxon>Eukaryota</taxon>
        <taxon>Metazoa</taxon>
        <taxon>Chordata</taxon>
        <taxon>Craniata</taxon>
        <taxon>Vertebrata</taxon>
        <taxon>Euteleostomi</taxon>
        <taxon>Actinopterygii</taxon>
        <taxon>Neopterygii</taxon>
        <taxon>Teleostei</taxon>
        <taxon>Ostariophysi</taxon>
        <taxon>Siluriformes</taxon>
        <taxon>Pangasiidae</taxon>
        <taxon>Pangasianodon</taxon>
    </lineage>
</organism>
<reference evidence="1 2" key="1">
    <citation type="journal article" date="2022" name="bioRxiv">
        <title>An ancient truncated duplication of the anti-Mullerian hormone receptor type 2 gene is a potential conserved master sex determinant in the Pangasiidae catfish family.</title>
        <authorList>
            <person name="Wen M."/>
            <person name="Pan Q."/>
            <person name="Jouanno E."/>
            <person name="Montfort J."/>
            <person name="Zahm M."/>
            <person name="Cabau C."/>
            <person name="Klopp C."/>
            <person name="Iampietro C."/>
            <person name="Roques C."/>
            <person name="Bouchez O."/>
            <person name="Castinel A."/>
            <person name="Donnadieu C."/>
            <person name="Parrinello H."/>
            <person name="Poncet C."/>
            <person name="Belmonte E."/>
            <person name="Gautier V."/>
            <person name="Avarre J.-C."/>
            <person name="Dugue R."/>
            <person name="Gustiano R."/>
            <person name="Ha T.T.T."/>
            <person name="Campet M."/>
            <person name="Sriphairoj K."/>
            <person name="Ribolli J."/>
            <person name="de Almeida F.L."/>
            <person name="Desvignes T."/>
            <person name="Postlethwait J.H."/>
            <person name="Bucao C.F."/>
            <person name="Robinson-Rechavi M."/>
            <person name="Bobe J."/>
            <person name="Herpin A."/>
            <person name="Guiguen Y."/>
        </authorList>
    </citation>
    <scope>NUCLEOTIDE SEQUENCE [LARGE SCALE GENOMIC DNA]</scope>
    <source>
        <strain evidence="1">YG-Dec2019</strain>
    </source>
</reference>
<accession>A0ACC5W5N2</accession>
<evidence type="ECO:0000313" key="1">
    <source>
        <dbReference type="EMBL" id="MCI4374347.1"/>
    </source>
</evidence>
<gene>
    <name evidence="1" type="ORF">PGIGA_G00005170</name>
</gene>
<evidence type="ECO:0000313" key="2">
    <source>
        <dbReference type="Proteomes" id="UP000829447"/>
    </source>
</evidence>
<dbReference type="EMBL" id="CM040454">
    <property type="protein sequence ID" value="MCI4374347.1"/>
    <property type="molecule type" value="Genomic_DNA"/>
</dbReference>
<name>A0ACC5W5N2_PANGG</name>
<keyword evidence="2" id="KW-1185">Reference proteome</keyword>
<sequence length="172" mass="20500">HARAHREKQRDPSILARTRTRSNFFCYPPSGCHREARAAPLCPDLRDFIRRLLLNTALNFRILDYIDLGTFYRLRITHNSLFQYWIINLLWDYCTIHDGKTVWSLLIPRSRMIWNRMVWNLISIPDVPEWDIPSQPWVCFLQLDQDDRDLLTVVCDKRTLQGTGGYVTKHKE</sequence>
<proteinExistence type="predicted"/>
<feature type="non-terminal residue" evidence="1">
    <location>
        <position position="1"/>
    </location>
</feature>